<dbReference type="AlphaFoldDB" id="A0A851GKY3"/>
<feature type="repeat" description="ANK" evidence="1">
    <location>
        <begin position="71"/>
        <end position="103"/>
    </location>
</feature>
<dbReference type="InterPro" id="IPR002110">
    <property type="entry name" value="Ankyrin_rpt"/>
</dbReference>
<dbReference type="SMART" id="SM00248">
    <property type="entry name" value="ANK"/>
    <property type="match status" value="3"/>
</dbReference>
<dbReference type="PRINTS" id="PR01415">
    <property type="entry name" value="ANKYRIN"/>
</dbReference>
<dbReference type="PANTHER" id="PTHR46224">
    <property type="entry name" value="ANKYRIN REPEAT FAMILY PROTEIN"/>
    <property type="match status" value="1"/>
</dbReference>
<evidence type="ECO:0000313" key="2">
    <source>
        <dbReference type="EMBL" id="NWK57712.1"/>
    </source>
</evidence>
<dbReference type="InterPro" id="IPR051616">
    <property type="entry name" value="Cul2-RING_E3_ligase_SR"/>
</dbReference>
<keyword evidence="3" id="KW-1185">Reference proteome</keyword>
<sequence length="165" mass="18683">MNKEIDEAIFDNDSQKIAALIKEGLDPNWTTEHDGWNMLHQALVGIRVQPPTEIIQFLIDREVDLNAQDVEGWTPLHFAVRSRNLEVVKLMINYNLDIELKNNGGDTALAMAFKGLPINLEIIKLLLSKGASSEQQIDGESISTRAKRISEMKNTKYPTIYDLFC</sequence>
<accession>A0A851GKY3</accession>
<comment type="caution">
    <text evidence="2">The sequence shown here is derived from an EMBL/GenBank/DDBJ whole genome shotgun (WGS) entry which is preliminary data.</text>
</comment>
<keyword evidence="1" id="KW-0040">ANK repeat</keyword>
<proteinExistence type="predicted"/>
<dbReference type="Pfam" id="PF12796">
    <property type="entry name" value="Ank_2"/>
    <property type="match status" value="1"/>
</dbReference>
<dbReference type="InterPro" id="IPR036770">
    <property type="entry name" value="Ankyrin_rpt-contain_sf"/>
</dbReference>
<dbReference type="SUPFAM" id="SSF48403">
    <property type="entry name" value="Ankyrin repeat"/>
    <property type="match status" value="1"/>
</dbReference>
<dbReference type="EMBL" id="JACBAZ010000023">
    <property type="protein sequence ID" value="NWK57712.1"/>
    <property type="molecule type" value="Genomic_DNA"/>
</dbReference>
<dbReference type="PROSITE" id="PS50088">
    <property type="entry name" value="ANK_REPEAT"/>
    <property type="match status" value="1"/>
</dbReference>
<evidence type="ECO:0000313" key="3">
    <source>
        <dbReference type="Proteomes" id="UP000557872"/>
    </source>
</evidence>
<organism evidence="2 3">
    <name type="scientific">Oceaniferula marina</name>
    <dbReference type="NCBI Taxonomy" id="2748318"/>
    <lineage>
        <taxon>Bacteria</taxon>
        <taxon>Pseudomonadati</taxon>
        <taxon>Verrucomicrobiota</taxon>
        <taxon>Verrucomicrobiia</taxon>
        <taxon>Verrucomicrobiales</taxon>
        <taxon>Verrucomicrobiaceae</taxon>
        <taxon>Oceaniferula</taxon>
    </lineage>
</organism>
<dbReference type="PANTHER" id="PTHR46224:SF64">
    <property type="entry name" value="IQ MOTIF AND ANKYRIN REPEAT DOMAIN-CONTAINING PROTEIN 1"/>
    <property type="match status" value="1"/>
</dbReference>
<dbReference type="Gene3D" id="1.25.40.20">
    <property type="entry name" value="Ankyrin repeat-containing domain"/>
    <property type="match status" value="1"/>
</dbReference>
<dbReference type="RefSeq" id="WP_178935091.1">
    <property type="nucleotide sequence ID" value="NZ_JACBAZ010000023.1"/>
</dbReference>
<name>A0A851GKY3_9BACT</name>
<evidence type="ECO:0000256" key="1">
    <source>
        <dbReference type="PROSITE-ProRule" id="PRU00023"/>
    </source>
</evidence>
<gene>
    <name evidence="2" type="ORF">HW115_18990</name>
</gene>
<reference evidence="2 3" key="1">
    <citation type="submission" date="2020-07" db="EMBL/GenBank/DDBJ databases">
        <title>Roseicoccus Jingziensis gen. nov., sp. nov., isolated from coastal seawater.</title>
        <authorList>
            <person name="Feng X."/>
        </authorList>
    </citation>
    <scope>NUCLEOTIDE SEQUENCE [LARGE SCALE GENOMIC DNA]</scope>
    <source>
        <strain evidence="2 3">N1E253</strain>
    </source>
</reference>
<dbReference type="PROSITE" id="PS50297">
    <property type="entry name" value="ANK_REP_REGION"/>
    <property type="match status" value="1"/>
</dbReference>
<protein>
    <submittedName>
        <fullName evidence="2">Ankyrin repeat domain-containing protein</fullName>
    </submittedName>
</protein>
<dbReference type="Proteomes" id="UP000557872">
    <property type="component" value="Unassembled WGS sequence"/>
</dbReference>